<keyword evidence="3" id="KW-1185">Reference proteome</keyword>
<evidence type="ECO:0000259" key="1">
    <source>
        <dbReference type="Pfam" id="PF17936"/>
    </source>
</evidence>
<proteinExistence type="predicted"/>
<dbReference type="Gene3D" id="2.60.40.10">
    <property type="entry name" value="Immunoglobulins"/>
    <property type="match status" value="2"/>
</dbReference>
<reference evidence="2" key="1">
    <citation type="submission" date="2022-07" db="EMBL/GenBank/DDBJ databases">
        <title>Complete genome of CX2.</title>
        <authorList>
            <person name="Cao G."/>
        </authorList>
    </citation>
    <scope>NUCLEOTIDE SEQUENCE</scope>
    <source>
        <strain evidence="2">CX2</strain>
    </source>
</reference>
<organism evidence="2 3">
    <name type="scientific">Exiguobacterium aurantiacum</name>
    <dbReference type="NCBI Taxonomy" id="33987"/>
    <lineage>
        <taxon>Bacteria</taxon>
        <taxon>Bacillati</taxon>
        <taxon>Bacillota</taxon>
        <taxon>Bacilli</taxon>
        <taxon>Bacillales</taxon>
        <taxon>Bacillales Family XII. Incertae Sedis</taxon>
        <taxon>Exiguobacterium</taxon>
    </lineage>
</organism>
<dbReference type="NCBIfam" id="NF033510">
    <property type="entry name" value="Ca_tandemer"/>
    <property type="match status" value="1"/>
</dbReference>
<dbReference type="Proteomes" id="UP001060325">
    <property type="component" value="Chromosome"/>
</dbReference>
<accession>A0ABY5FPY2</accession>
<feature type="domain" description="Bacterial Ig" evidence="1">
    <location>
        <begin position="704"/>
        <end position="778"/>
    </location>
</feature>
<dbReference type="Pfam" id="PF17936">
    <property type="entry name" value="Big_6"/>
    <property type="match status" value="1"/>
</dbReference>
<dbReference type="EMBL" id="CP101462">
    <property type="protein sequence ID" value="UTT43501.1"/>
    <property type="molecule type" value="Genomic_DNA"/>
</dbReference>
<evidence type="ECO:0000313" key="2">
    <source>
        <dbReference type="EMBL" id="UTT43501.1"/>
    </source>
</evidence>
<dbReference type="InterPro" id="IPR041498">
    <property type="entry name" value="Big_6"/>
</dbReference>
<protein>
    <submittedName>
        <fullName evidence="2">Ig-like domain-containing protein</fullName>
    </submittedName>
</protein>
<dbReference type="InterPro" id="IPR013783">
    <property type="entry name" value="Ig-like_fold"/>
</dbReference>
<sequence>MKLIRLLLLTVIFLVGNSFIGEPVKGATSDKVALVSMKALGQTYSSSHVNTDMTLVLQKPSSLRIQEVKVDLQSVQSPKNVETITTYVYTNEPEFTVNLESWNFQIEGEWVLSRLSVRDQTGVDHELELTHIPDKKVFTLAFPKPKLTKVDGISKTLDVTQLNRVKSFFMTIDLDGLKVPTDPMSLILENKQAKEEFYLTPVYHAEKKQFEVDLSDQDLNEWNAIGTWSLKRVSFYDDETNHRYEVQLPVNLKPVFQVTPDTTLPVFKSVKMVHSKTKDSQLVVQADDNSGFFKVKATFKHLPSGITKTLEPWEGRSKVAKVDLNRRDFGMAGKWELIGLDVIDMYDNVLTVKSIPKGLAMAFEEYDVDSRNWVVTSGTVNLTKLFEENRYIERIIVLEGATLIVNADVTLPIHAYGTVIVEKGKRVKETVYAKQFKSGTGKLAGTVYLKGNNTIKKRVVTKTPYNLGLVELSKGISLNEDKKTFNLKGLALPGTKAIKIDGKTVAVQKNGTFAMKGLIAKGRVVTIEVTDRYGKKHISKHKVYDYKQATAKFDLKPGIYKKGTVLKVTATKDAEIIYNGFKPGDMYAYVGGFYQGGIPLLTSLMYEIQLFDPVLGGVQGPKGEFAVLDVKPVSNLDRAITGVTKPKTVITVRVNGKTYTATADSKGKFAVNVSLKQAKTYTIQAVNGKLKSPLYTTAIVDKIAPAKATVNAVTAKSGVVQGKAEPKATVVVTYGKKTMQTKVTDKGTYKLIFKGLKKGTTLSVRVKDAAGNLSPSVKQLIK</sequence>
<name>A0ABY5FPY2_9BACL</name>
<dbReference type="RefSeq" id="WP_255177881.1">
    <property type="nucleotide sequence ID" value="NZ_CP101462.1"/>
</dbReference>
<gene>
    <name evidence="2" type="ORF">NMQ00_03090</name>
</gene>
<evidence type="ECO:0000313" key="3">
    <source>
        <dbReference type="Proteomes" id="UP001060325"/>
    </source>
</evidence>